<evidence type="ECO:0000256" key="7">
    <source>
        <dbReference type="ARBA" id="ARBA00023065"/>
    </source>
</evidence>
<dbReference type="SUPFAM" id="SSF56935">
    <property type="entry name" value="Porins"/>
    <property type="match status" value="1"/>
</dbReference>
<keyword evidence="6" id="KW-0408">Iron</keyword>
<evidence type="ECO:0000259" key="15">
    <source>
        <dbReference type="Pfam" id="PF07715"/>
    </source>
</evidence>
<keyword evidence="8 12" id="KW-0798">TonB box</keyword>
<dbReference type="CDD" id="cd01347">
    <property type="entry name" value="ligand_gated_channel"/>
    <property type="match status" value="1"/>
</dbReference>
<accession>A0A9J9H8V0</accession>
<evidence type="ECO:0000256" key="8">
    <source>
        <dbReference type="ARBA" id="ARBA00023077"/>
    </source>
</evidence>
<keyword evidence="16" id="KW-0675">Receptor</keyword>
<dbReference type="Gene3D" id="2.40.170.20">
    <property type="entry name" value="TonB-dependent receptor, beta-barrel domain"/>
    <property type="match status" value="1"/>
</dbReference>
<evidence type="ECO:0000256" key="11">
    <source>
        <dbReference type="PROSITE-ProRule" id="PRU01360"/>
    </source>
</evidence>
<organism evidence="16 17">
    <name type="scientific">Rhizorhabdus wittichii (strain DSM 6014 / CCUG 31198 / JCM 15750 / NBRC 105917 / EY 4224 / RW1)</name>
    <name type="common">Sphingomonas wittichii</name>
    <dbReference type="NCBI Taxonomy" id="392499"/>
    <lineage>
        <taxon>Bacteria</taxon>
        <taxon>Pseudomonadati</taxon>
        <taxon>Pseudomonadota</taxon>
        <taxon>Alphaproteobacteria</taxon>
        <taxon>Sphingomonadales</taxon>
        <taxon>Sphingomonadaceae</taxon>
        <taxon>Rhizorhabdus</taxon>
    </lineage>
</organism>
<dbReference type="KEGG" id="swi:Swit_0680"/>
<keyword evidence="13" id="KW-0732">Signal</keyword>
<dbReference type="PANTHER" id="PTHR32552">
    <property type="entry name" value="FERRICHROME IRON RECEPTOR-RELATED"/>
    <property type="match status" value="1"/>
</dbReference>
<proteinExistence type="inferred from homology"/>
<evidence type="ECO:0000256" key="10">
    <source>
        <dbReference type="ARBA" id="ARBA00023237"/>
    </source>
</evidence>
<feature type="domain" description="TonB-dependent receptor-like beta-barrel" evidence="14">
    <location>
        <begin position="258"/>
        <end position="716"/>
    </location>
</feature>
<dbReference type="InterPro" id="IPR039426">
    <property type="entry name" value="TonB-dep_rcpt-like"/>
</dbReference>
<dbReference type="GO" id="GO:0006826">
    <property type="term" value="P:iron ion transport"/>
    <property type="evidence" value="ECO:0007669"/>
    <property type="project" value="UniProtKB-KW"/>
</dbReference>
<keyword evidence="2 11" id="KW-0813">Transport</keyword>
<evidence type="ECO:0000256" key="12">
    <source>
        <dbReference type="RuleBase" id="RU003357"/>
    </source>
</evidence>
<evidence type="ECO:0000256" key="13">
    <source>
        <dbReference type="SAM" id="SignalP"/>
    </source>
</evidence>
<dbReference type="Pfam" id="PF07715">
    <property type="entry name" value="Plug"/>
    <property type="match status" value="1"/>
</dbReference>
<evidence type="ECO:0000256" key="6">
    <source>
        <dbReference type="ARBA" id="ARBA00023004"/>
    </source>
</evidence>
<keyword evidence="7" id="KW-0406">Ion transport</keyword>
<protein>
    <submittedName>
        <fullName evidence="16">TonB-dependent receptor</fullName>
    </submittedName>
</protein>
<feature type="signal peptide" evidence="13">
    <location>
        <begin position="1"/>
        <end position="29"/>
    </location>
</feature>
<name>A0A9J9H8V0_RHIWR</name>
<dbReference type="InterPro" id="IPR012910">
    <property type="entry name" value="Plug_dom"/>
</dbReference>
<dbReference type="GO" id="GO:0009279">
    <property type="term" value="C:cell outer membrane"/>
    <property type="evidence" value="ECO:0007669"/>
    <property type="project" value="UniProtKB-SubCell"/>
</dbReference>
<evidence type="ECO:0000259" key="14">
    <source>
        <dbReference type="Pfam" id="PF00593"/>
    </source>
</evidence>
<comment type="subcellular location">
    <subcellularLocation>
        <location evidence="1 11">Cell outer membrane</location>
        <topology evidence="1 11">Multi-pass membrane protein</topology>
    </subcellularLocation>
</comment>
<dbReference type="PROSITE" id="PS52016">
    <property type="entry name" value="TONB_DEPENDENT_REC_3"/>
    <property type="match status" value="1"/>
</dbReference>
<dbReference type="OrthoDB" id="9760333at2"/>
<dbReference type="InterPro" id="IPR036942">
    <property type="entry name" value="Beta-barrel_TonB_sf"/>
</dbReference>
<evidence type="ECO:0000256" key="4">
    <source>
        <dbReference type="ARBA" id="ARBA00022496"/>
    </source>
</evidence>
<evidence type="ECO:0000313" key="16">
    <source>
        <dbReference type="EMBL" id="ABQ67047.1"/>
    </source>
</evidence>
<keyword evidence="10 11" id="KW-0998">Cell outer membrane</keyword>
<dbReference type="EMBL" id="CP000699">
    <property type="protein sequence ID" value="ABQ67047.1"/>
    <property type="molecule type" value="Genomic_DNA"/>
</dbReference>
<evidence type="ECO:0000256" key="1">
    <source>
        <dbReference type="ARBA" id="ARBA00004571"/>
    </source>
</evidence>
<dbReference type="PANTHER" id="PTHR32552:SF81">
    <property type="entry name" value="TONB-DEPENDENT OUTER MEMBRANE RECEPTOR"/>
    <property type="match status" value="1"/>
</dbReference>
<dbReference type="InterPro" id="IPR000531">
    <property type="entry name" value="Beta-barrel_TonB"/>
</dbReference>
<evidence type="ECO:0000256" key="9">
    <source>
        <dbReference type="ARBA" id="ARBA00023136"/>
    </source>
</evidence>
<keyword evidence="3 11" id="KW-1134">Transmembrane beta strand</keyword>
<dbReference type="Proteomes" id="UP000001989">
    <property type="component" value="Chromosome"/>
</dbReference>
<evidence type="ECO:0000256" key="3">
    <source>
        <dbReference type="ARBA" id="ARBA00022452"/>
    </source>
</evidence>
<evidence type="ECO:0000256" key="2">
    <source>
        <dbReference type="ARBA" id="ARBA00022448"/>
    </source>
</evidence>
<dbReference type="AlphaFoldDB" id="A0A9J9H8V0"/>
<sequence>MRHLAGANTSFRACLLAGIGLSIAVPAAAQSPAAETGDIIVTALKRDTTLQDTPIAISAVTGETLTKSGVRDIGALNAPSLNFVDGGPSSRRVVIRGIQAAGEPTVGVYYDETPVTGALGAGNDAGSNTPELRLFDVERVEVLRGPQGTLYGSGSMGGTLRIIYNKPVFETRMAADVSLSGTEDGGFNYLGNAMVNVPLMQDVMALRVTGFYGRDAGYIDNVALGIDNINKTKVYGGRAQLRIVPTSALKLDLAAFVNRSRTDTPSWALEAGRYKTDSLTRQPRRDDFELYSGTANWDLGGVVATGVLSYAHLRSVAANDVSRYLAGNRSPGACAALVNANTPCGADKLADFYALVDDQVPSALDPDQTVKTLTTELRLSSDGKGPLNWTVGGFYSRRHSLLANRHLHADPVTGELQPGRPLLVLRNVDDLLKQVAAFGELSWDLTDRLNLTAGIRYFKYDKVVSGETPIGNVLVRSAVLPLTTVTSSEDGTTLKFNASYKITRDVMVYAGAAQGFRPGGLNQVIGLDPSLAPYRSDNVWNYELGIKSTLFDRRLTLNADVFQIDWSDIQITGTTPNGAFRFITNAGSARVKGIEAEASLRPVDGLLLEANGSYIDAKLTTDQKTATVSAPGKAGDRIPYVPKLTGSVAAEYRWAVGGDLGAMVRIDLRHVGSSFSDFRPTGTFTRRLGAYELVNARIGLQAEDGRWGAYLFATNLFDKVAVTRSTASALTGGRTFVNTVAPRTIGINLRTDF</sequence>
<keyword evidence="9 11" id="KW-0472">Membrane</keyword>
<reference evidence="16 17" key="1">
    <citation type="journal article" date="2010" name="J. Bacteriol.">
        <title>Genome sequence of the dioxin-mineralizing bacterium Sphingomonas wittichii RW1.</title>
        <authorList>
            <person name="Miller T.R."/>
            <person name="Delcher A.L."/>
            <person name="Salzberg S.L."/>
            <person name="Saunders E."/>
            <person name="Detter J.C."/>
            <person name="Halden R.U."/>
        </authorList>
    </citation>
    <scope>NUCLEOTIDE SEQUENCE [LARGE SCALE GENOMIC DNA]</scope>
    <source>
        <strain evidence="17">DSM 6014 / CCUG 31198 / JCM 15750 / NBRC 105917 / EY 4224 / RW1</strain>
    </source>
</reference>
<feature type="chain" id="PRO_5039908004" evidence="13">
    <location>
        <begin position="30"/>
        <end position="753"/>
    </location>
</feature>
<keyword evidence="5 11" id="KW-0812">Transmembrane</keyword>
<comment type="similarity">
    <text evidence="11 12">Belongs to the TonB-dependent receptor family.</text>
</comment>
<evidence type="ECO:0000256" key="5">
    <source>
        <dbReference type="ARBA" id="ARBA00022692"/>
    </source>
</evidence>
<dbReference type="Pfam" id="PF00593">
    <property type="entry name" value="TonB_dep_Rec_b-barrel"/>
    <property type="match status" value="1"/>
</dbReference>
<evidence type="ECO:0000313" key="17">
    <source>
        <dbReference type="Proteomes" id="UP000001989"/>
    </source>
</evidence>
<keyword evidence="4" id="KW-0410">Iron transport</keyword>
<keyword evidence="17" id="KW-1185">Reference proteome</keyword>
<gene>
    <name evidence="16" type="ordered locus">Swit_0680</name>
</gene>
<feature type="domain" description="TonB-dependent receptor plug" evidence="15">
    <location>
        <begin position="50"/>
        <end position="159"/>
    </location>
</feature>